<dbReference type="InterPro" id="IPR004808">
    <property type="entry name" value="AP_endonuc_1"/>
</dbReference>
<feature type="binding site" evidence="10">
    <location>
        <position position="195"/>
    </location>
    <ligand>
        <name>Mg(2+)</name>
        <dbReference type="ChEBI" id="CHEBI:18420"/>
        <label>1</label>
    </ligand>
</feature>
<evidence type="ECO:0000256" key="3">
    <source>
        <dbReference type="ARBA" id="ARBA00012115"/>
    </source>
</evidence>
<keyword evidence="12" id="KW-0175">Coiled coil</keyword>
<reference evidence="14" key="1">
    <citation type="submission" date="2018-07" db="EMBL/GenBank/DDBJ databases">
        <title>Comparative genomics of catfishes provides insights into carnivory and benthic adaptation.</title>
        <authorList>
            <person name="Zhang Y."/>
            <person name="Wang D."/>
            <person name="Peng Z."/>
            <person name="Zheng S."/>
            <person name="Shao F."/>
            <person name="Tao W."/>
        </authorList>
    </citation>
    <scope>NUCLEOTIDE SEQUENCE</scope>
    <source>
        <strain evidence="14">Chongqing</strain>
    </source>
</reference>
<evidence type="ECO:0000259" key="13">
    <source>
        <dbReference type="Pfam" id="PF03372"/>
    </source>
</evidence>
<feature type="coiled-coil region" evidence="12">
    <location>
        <begin position="263"/>
        <end position="290"/>
    </location>
</feature>
<keyword evidence="5" id="KW-0227">DNA damage</keyword>
<feature type="site" description="Important for catalytic activity" evidence="11">
    <location>
        <position position="170"/>
    </location>
</feature>
<comment type="caution">
    <text evidence="14">The sequence shown here is derived from an EMBL/GenBank/DDBJ whole genome shotgun (WGS) entry which is preliminary data.</text>
</comment>
<keyword evidence="10" id="KW-0464">Manganese</keyword>
<dbReference type="GO" id="GO:0003906">
    <property type="term" value="F:DNA-(apurinic or apyrimidinic site) endonuclease activity"/>
    <property type="evidence" value="ECO:0007669"/>
    <property type="project" value="TreeGrafter"/>
</dbReference>
<dbReference type="GO" id="GO:0046872">
    <property type="term" value="F:metal ion binding"/>
    <property type="evidence" value="ECO:0007669"/>
    <property type="project" value="UniProtKB-KW"/>
</dbReference>
<keyword evidence="6" id="KW-0378">Hydrolase</keyword>
<feature type="active site" evidence="9">
    <location>
        <position position="78"/>
    </location>
</feature>
<name>A0AAD5A7G4_SILAS</name>
<evidence type="ECO:0000256" key="5">
    <source>
        <dbReference type="ARBA" id="ARBA00022763"/>
    </source>
</evidence>
<dbReference type="CDD" id="cd09076">
    <property type="entry name" value="L1-EN"/>
    <property type="match status" value="1"/>
</dbReference>
<feature type="non-terminal residue" evidence="14">
    <location>
        <position position="342"/>
    </location>
</feature>
<sequence>IALLQETHLSDAKHLKLKRDWVGEVYFSSFSSNKQGVAILIHKHFPFILEQVEKDPEGRFVLITGRILGKPLTVLNVYAPNEDSPDFISNMVLLFNHKCNGLGIMAGDFNCVMDGGLDRSSFTRSSARSSRTLQNICHASGLVDIWRELHPGVKDFTFYSSPHNSYSRLDYLFLPSGFVNCVRSCVIGPAVLSDHSPVYLDLTGFSTPKSSYWKFNSSLLNDNAFCQFLEEKIAQYWQDNEFCPVDSTTKWDAAKATLRGHIISFTTRRKKQKAENRRTLEEEVKRLELIHKFSPTQNNWNLLIGARSKLNYSEHVKKLVMFSRQRFYQFGNKPSHLLAYQL</sequence>
<feature type="domain" description="Endonuclease/exonuclease/phosphatase" evidence="13">
    <location>
        <begin position="1"/>
        <end position="195"/>
    </location>
</feature>
<evidence type="ECO:0000256" key="4">
    <source>
        <dbReference type="ARBA" id="ARBA00022723"/>
    </source>
</evidence>
<evidence type="ECO:0000256" key="1">
    <source>
        <dbReference type="ARBA" id="ARBA00000493"/>
    </source>
</evidence>
<dbReference type="InterPro" id="IPR036691">
    <property type="entry name" value="Endo/exonu/phosph_ase_sf"/>
</dbReference>
<dbReference type="GO" id="GO:0006284">
    <property type="term" value="P:base-excision repair"/>
    <property type="evidence" value="ECO:0007669"/>
    <property type="project" value="TreeGrafter"/>
</dbReference>
<evidence type="ECO:0000256" key="2">
    <source>
        <dbReference type="ARBA" id="ARBA00007092"/>
    </source>
</evidence>
<dbReference type="InterPro" id="IPR005135">
    <property type="entry name" value="Endo/exonuclease/phosphatase"/>
</dbReference>
<evidence type="ECO:0000256" key="7">
    <source>
        <dbReference type="ARBA" id="ARBA00022842"/>
    </source>
</evidence>
<feature type="active site" description="Proton acceptor" evidence="9">
    <location>
        <position position="195"/>
    </location>
</feature>
<dbReference type="Pfam" id="PF03372">
    <property type="entry name" value="Exo_endo_phos"/>
    <property type="match status" value="1"/>
</dbReference>
<evidence type="ECO:0000256" key="10">
    <source>
        <dbReference type="PIRSR" id="PIRSR604808-2"/>
    </source>
</evidence>
<protein>
    <recommendedName>
        <fullName evidence="3">exodeoxyribonuclease III</fullName>
        <ecNumber evidence="3">3.1.11.2</ecNumber>
    </recommendedName>
</protein>
<feature type="site" description="Transition state stabilizer" evidence="11">
    <location>
        <position position="110"/>
    </location>
</feature>
<dbReference type="Gene3D" id="3.60.10.10">
    <property type="entry name" value="Endonuclease/exonuclease/phosphatase"/>
    <property type="match status" value="1"/>
</dbReference>
<dbReference type="AlphaFoldDB" id="A0AAD5A7G4"/>
<comment type="similarity">
    <text evidence="2">Belongs to the DNA repair enzymes AP/ExoA family.</text>
</comment>
<dbReference type="Proteomes" id="UP001205998">
    <property type="component" value="Unassembled WGS sequence"/>
</dbReference>
<dbReference type="GO" id="GO:0005634">
    <property type="term" value="C:nucleus"/>
    <property type="evidence" value="ECO:0007669"/>
    <property type="project" value="TreeGrafter"/>
</dbReference>
<dbReference type="GO" id="GO:0008311">
    <property type="term" value="F:double-stranded DNA 3'-5' DNA exonuclease activity"/>
    <property type="evidence" value="ECO:0007669"/>
    <property type="project" value="UniProtKB-EC"/>
</dbReference>
<evidence type="ECO:0000256" key="9">
    <source>
        <dbReference type="PIRSR" id="PIRSR604808-1"/>
    </source>
</evidence>
<feature type="non-terminal residue" evidence="14">
    <location>
        <position position="1"/>
    </location>
</feature>
<dbReference type="PANTHER" id="PTHR22748">
    <property type="entry name" value="AP ENDONUCLEASE"/>
    <property type="match status" value="1"/>
</dbReference>
<keyword evidence="4 10" id="KW-0479">Metal-binding</keyword>
<dbReference type="PANTHER" id="PTHR22748:SF26">
    <property type="entry name" value="ENDONUCLEASE_EXONUCLEASE_PHOSPHATASE DOMAIN-CONTAINING PROTEIN"/>
    <property type="match status" value="1"/>
</dbReference>
<dbReference type="GO" id="GO:0008081">
    <property type="term" value="F:phosphoric diester hydrolase activity"/>
    <property type="evidence" value="ECO:0007669"/>
    <property type="project" value="TreeGrafter"/>
</dbReference>
<dbReference type="EMBL" id="MU565875">
    <property type="protein sequence ID" value="KAI5611434.1"/>
    <property type="molecule type" value="Genomic_DNA"/>
</dbReference>
<feature type="binding site" evidence="10">
    <location>
        <position position="108"/>
    </location>
    <ligand>
        <name>Mg(2+)</name>
        <dbReference type="ChEBI" id="CHEBI:18420"/>
        <label>1</label>
    </ligand>
</feature>
<keyword evidence="8" id="KW-0234">DNA repair</keyword>
<proteinExistence type="inferred from homology"/>
<feature type="binding site" evidence="10">
    <location>
        <position position="194"/>
    </location>
    <ligand>
        <name>Mg(2+)</name>
        <dbReference type="ChEBI" id="CHEBI:18420"/>
        <label>1</label>
    </ligand>
</feature>
<evidence type="ECO:0000256" key="6">
    <source>
        <dbReference type="ARBA" id="ARBA00022801"/>
    </source>
</evidence>
<feature type="site" description="Interaction with DNA substrate" evidence="11">
    <location>
        <position position="195"/>
    </location>
</feature>
<feature type="active site" description="Proton donor/acceptor" evidence="9">
    <location>
        <position position="108"/>
    </location>
</feature>
<dbReference type="SUPFAM" id="SSF56219">
    <property type="entry name" value="DNase I-like"/>
    <property type="match status" value="1"/>
</dbReference>
<feature type="binding site" evidence="10">
    <location>
        <position position="110"/>
    </location>
    <ligand>
        <name>Mg(2+)</name>
        <dbReference type="ChEBI" id="CHEBI:18420"/>
        <label>1</label>
    </ligand>
</feature>
<comment type="cofactor">
    <cofactor evidence="10">
        <name>Mg(2+)</name>
        <dbReference type="ChEBI" id="CHEBI:18420"/>
    </cofactor>
    <cofactor evidence="10">
        <name>Mn(2+)</name>
        <dbReference type="ChEBI" id="CHEBI:29035"/>
    </cofactor>
    <text evidence="10">Probably binds two magnesium or manganese ions per subunit.</text>
</comment>
<dbReference type="EC" id="3.1.11.2" evidence="3"/>
<evidence type="ECO:0000256" key="11">
    <source>
        <dbReference type="PIRSR" id="PIRSR604808-3"/>
    </source>
</evidence>
<evidence type="ECO:0000256" key="8">
    <source>
        <dbReference type="ARBA" id="ARBA00023204"/>
    </source>
</evidence>
<gene>
    <name evidence="14" type="ORF">C0J50_11822</name>
</gene>
<evidence type="ECO:0000313" key="14">
    <source>
        <dbReference type="EMBL" id="KAI5611434.1"/>
    </source>
</evidence>
<feature type="binding site" evidence="10">
    <location>
        <position position="6"/>
    </location>
    <ligand>
        <name>Mg(2+)</name>
        <dbReference type="ChEBI" id="CHEBI:18420"/>
        <label>1</label>
    </ligand>
</feature>
<comment type="catalytic activity">
    <reaction evidence="1">
        <text>Exonucleolytic cleavage in the 3'- to 5'-direction to yield nucleoside 5'-phosphates.</text>
        <dbReference type="EC" id="3.1.11.2"/>
    </reaction>
</comment>
<evidence type="ECO:0000313" key="15">
    <source>
        <dbReference type="Proteomes" id="UP001205998"/>
    </source>
</evidence>
<keyword evidence="7 10" id="KW-0460">Magnesium</keyword>
<accession>A0AAD5A7G4</accession>
<keyword evidence="15" id="KW-1185">Reference proteome</keyword>
<organism evidence="14 15">
    <name type="scientific">Silurus asotus</name>
    <name type="common">Amur catfish</name>
    <name type="synonym">Parasilurus asotus</name>
    <dbReference type="NCBI Taxonomy" id="30991"/>
    <lineage>
        <taxon>Eukaryota</taxon>
        <taxon>Metazoa</taxon>
        <taxon>Chordata</taxon>
        <taxon>Craniata</taxon>
        <taxon>Vertebrata</taxon>
        <taxon>Euteleostomi</taxon>
        <taxon>Actinopterygii</taxon>
        <taxon>Neopterygii</taxon>
        <taxon>Teleostei</taxon>
        <taxon>Ostariophysi</taxon>
        <taxon>Siluriformes</taxon>
        <taxon>Siluridae</taxon>
        <taxon>Silurus</taxon>
    </lineage>
</organism>
<evidence type="ECO:0000256" key="12">
    <source>
        <dbReference type="SAM" id="Coils"/>
    </source>
</evidence>